<evidence type="ECO:0000259" key="3">
    <source>
        <dbReference type="Pfam" id="PF08393"/>
    </source>
</evidence>
<feature type="domain" description="Dynein heavy chain hydrolytic ATP-binding dynein motor region" evidence="4">
    <location>
        <begin position="1386"/>
        <end position="1737"/>
    </location>
</feature>
<feature type="coiled-coil region" evidence="1">
    <location>
        <begin position="2647"/>
        <end position="2699"/>
    </location>
</feature>
<dbReference type="InterPro" id="IPR042219">
    <property type="entry name" value="AAA_lid_11_sf"/>
</dbReference>
<dbReference type="Gene3D" id="1.20.920.20">
    <property type="match status" value="1"/>
</dbReference>
<dbReference type="GO" id="GO:0030286">
    <property type="term" value="C:dynein complex"/>
    <property type="evidence" value="ECO:0007669"/>
    <property type="project" value="InterPro"/>
</dbReference>
<dbReference type="GO" id="GO:0097729">
    <property type="term" value="C:9+2 motile cilium"/>
    <property type="evidence" value="ECO:0007669"/>
    <property type="project" value="TreeGrafter"/>
</dbReference>
<feature type="region of interest" description="Disordered" evidence="2">
    <location>
        <begin position="3700"/>
        <end position="3719"/>
    </location>
</feature>
<dbReference type="PANTHER" id="PTHR10676:SF396">
    <property type="entry name" value="DYNEIN AXONEMAL HEAVY CHAIN 1"/>
    <property type="match status" value="1"/>
</dbReference>
<feature type="compositionally biased region" description="Polar residues" evidence="2">
    <location>
        <begin position="3705"/>
        <end position="3714"/>
    </location>
</feature>
<sequence length="3996" mass="460093">MLFEKERYLITMSKSKKSLNNEDELIPQVKNMPKIRKSSLAPHGMNLNEKTLFDTVLIETNTTAFNIVAPGTGAGEAFLRYKNPCLLAMGNKAKISKSTQAPKTSMGNRRMLPPLGQGITSLLSKKPLADLPDPPMALIESVKNREELERLSLNFNEDPVAYFSKRKDGRGHLFIYMKYAKTRDDPTFSPYELVKVPHCDIGKDYFTMSASGVTHVEPDGTTDHISLDIWAKEESIFKAIRKLKTFQNYMLWKPLRLWKYFIMERRYNEIADDVIDKPIFYNECFTSATVAVSMLLEKSDEIISNKLHCFYPARKYTMDEFRKLCESNLNSLKDEYSDFINEVTVLVSQLDTMLSDPEILQVRDNEFAEIRRKNPNIGQLIVLERKKDAERIRRTEQMSEEMNYLVNYLRMVDYMILESLRTSCFHAYKVAEMNCLQDLSAIFLVNIFFSDDGKVSFKPSVDDLKSEVHRQLSIVFKTIDTLPRLLRATSLRHILRNSKINIPVLFDDGPDFQNITSCSPLLEDVERNIIAVIDHSYKEAEVYSEIFVDFYPLYKLGQTWDVRNFVITSSGEPYKGTLSYSDRLSTDEDDEYLIHPERSPILDFDIMKQLIDQLHVEIKRVGTIKSGNTRGIIHIDSRNLKTILTPIPMRSLQDVEKMLKDLMVFKSELMNRVFRAYLLRLKVDPTTLEAFVDFCELHQKTVDLIPQMKYEIQFIDKLCSLIEDSGFEVVKNQLHQPFHVFKLEQAAAQQVRNAHSERFEFLLSQVIKAKERKLAKYKEKSVNNIPMSAVDINVDNFYKQTLILKAKVEKIKPTIEANIHFQDVLNMKTTDFPELAEIESNVEFSEKLYHVIRLWESLHSKTKDVPFIHLDMNGFIVDANSLQREIEKLRDQWKKPSPILSEITVDFQEFLPYLDQLSQLSFGRMQIRHWNQLFDECGQSDTYNPSVTIQQLLSYGILSSGDKIKQITINSQGESQLENEFRTLKEHWNEVEVPLKDQLPGFDEDLRLAPLYPLISEINDTAITLNSMMVNKFVHGILPSVLELAQNLDLIIQILDQWQKFELNWVVISNLMKKKDVIQILPNQSSRFDVIQEKWQGIVAHVLQDKRLFHVCSYPNLMTEFEENNKSFEVIFSSLTALIDKKRETIPRLYFLSNDEIIKLLSTNDFSVFTSEIVKTMMHISQLSFSSEKESETKVESEHAFSEININGLIGEDGDNLQFLNPTSCDAPIEEWVPQVYESMKDATKEAVAVSLSRYSSTSLEDWIMTVTSYIAFLTLQVSFTRGIEDCFSNLETSPKVFLAYQNNLKSKIQVLMNLMTTPLSSTELMKVSSILTNFISYFERAKMLHSRVQQNSSKQTWHDMLKFKYDTSTMDITIQFGDNTWSHDHEFWGRASSLMITPAIEHSLMNICQARVYDQIPLIFGPFGVGKTEIIRTFASYLGKFVYSAASFPSFANHLLRTVLTGAALSGSWILFSEIDQLNSSSLSFLFDSIRAINDSKTADGSACFLNGNLIVVNPSTRIFLTSSLDKYTHSVIPPQLKVYVRPISISAPLVKKIVETKLLSNGYKSSKEISEHLDSFVSAMVPMFKLSDSRLQHCLKIINSDQDLIRQLMHSNKVEFVNYYEDPKTTEQFSIARSAFEHFRSMIDDSKINLLIDLLYMHFPLFDSFEKFKQYISNNFNFYIDKATQIIKQVIIEASTTMDVDFPIEYLTEKVINLFQLMRTSPCIIIFGPCNSGKTILIDLLSKAYRKMVQDADIVNHFKGIMPMKIRTVYQNSDTWENIFGSADEDPTQGTVWRYGQFQTALTNLNFYQNSHHRILKFDGKMSSKFTKFLFQFVSEGSCFRINSLGSFAADSTFHCFVETDDISNLTPEILSVCGLLSMSNLQIEKGQLNIMKIPKLRYPNFIFSIIKNKFKDHFSDEDFQILSTIFNEVSPRIIEKVVTLPTLVDFKFLADKYAKKAGIYGLQYITNKHINVVENPDHCKFLILKGFYDIFSSILEQDQIKDFDSWICEEFELPIPENWSGLNVSEQFIEAFPEPTLGSLTIEENKISPIDFSLLSSRAIVHIEDGGAMPLFINDFVIPNANFLQPVIVFNASMETRSNILLFGPSFSGKSSLLSFVFHNNKDVCPIEISLNKLITTGDIIEVIKTQTSLMRKLKINIEPPKLYALVFTHIDQASYHVIEFIRELMATSTLNLTSRIDPKLIDCFPLSNYFIVIKANKISNLPNNFITHFTPIQLFEYPKSTKLYICKKSMNAFGINSDLIHIMNEIIDLLQVSLSNILNIIMSISHIPERAAASEDDKIIVLRLLLSDVYFMCFNCDIEKFREFLQKAKPKFAEMNFGNAQDTFINEKILSAINYQWTNKIGKFNTRIVNLNDESMTKKMMDIMKSNVSSLTISNFVQLSISLLRPGHNCVISSITGSARISLCKLFASIFSFTFVDLTEVPNMMISIKTGIKSAIVENKSQLFILRVNENNIQDYDVLCSIFGDHNMIHAFSTEELDELILKFSALDKIDNNSRREWMQKIQFVMKCRCRLVIAKDCNIEQSQEIFDDVKIIAPTRESICENFISSQNLRNVFSNILTRIDDMLPIHHLNLFYDFVNSYQSYYDRNTFEPIYDIKTALDFISRISTERGVFIESLEAMKPDLNALQKEHDNKKKEIDEIMSKFNETRAKLNDEKEFKEKDLLDKKEELKHAQEDFANTKPLMNVAQKEIDNLTDNDVQPLKLTQGMTVPAVKIMLEIICITRDGDKKIADSLLNDPSLLNYIKGIKPLNINQEMLDQIKPYLNEEDFQRKNIETVAPIVMVFYQFIHALVLFATQNLHMKSVEQEVEAREEALKVFLESMKEEIKIVENAEKENEAIINEYKEISNKLAKMEGSFALIQGQKDKIDSILKDTEQLIKSWNEFYDKSKACTDIKCGDSILYSFYLSYCGICDIDTRKEMLNIANDEIMKANIATSFRNPYESIAAKLTSKLTVTIANSDLPHCILLDIEHAFNTPQPPLLIDPDNIIIEAFLNANKAYVVSINSSDFEAALAESMKEGKTLFIMDVDNLHQNVSLVLRLFKKTGEICLNGLKFSKHNNFRPIFLSNFSEPERLPNELITRTTIISSHSSCMNYVNSSIMKSFISHFEPRRVTNLLDIYSAETSKYLSIINLEIEILKNLNKMAVNRQNDEKYSYLDDIKTLDALIEVKNNYINTKKQIINAENAKKEIEESIEPLKPIISLCSTIWLCLSRYMPKVQPHYRFQFHHFIQTIHTTLHGFTSIRTSKITDSQKKEIRKVLLDSILQWLYPAFTLRDVIFFMFLTAFLSQQQSFDDLSLIISNLSEKLCLKYSTEKREIGLENIIDLLKTANASDFFDLTLTYVLQFFGDDIIQNYPVFQVENVFGPTPATPTMLISNDFHDISGLIISFVISRARLNNFVSYSLCDDPKILKDALEGTTTAMNRGNWVLLHYWKSSRKAAEVLNQIMFLLHSTTLNSNFRLVVNVHSTDYISPLLFSKCKRMVIEPFPSVKQIMRTIYTNFGQNLRYDINAKLYKRIFYVISITLAHLQFRSFLKPVGFKLFCGSSLHAIKEILDYIKPILDGDISIRCLRDFVQDIAFGNQIIETQDRRCMRAIIATMFQQGILDDNYNFLESSSNENQFWIPPVDGSLSAYQTHIKNMPLFQTTDVILANRNTSMPFLKWRLSEYLSTPFLSILEDDEQDSNSSPNNAFNHINKDNDDGNEIAAVNSDEAEKYYIDTEAALPSIIESIEVVEMSPLQLFWLSEIDFLNHILIVIRNDLKTRNKAIKRELSEDKVPQKWKLLSGLPTMSNLKQFLLILGEKRKFFLDCIKEPFVKQINIRLIENLKGFFSAYIHEFANKKGYEANGITYELSLVDSAEVDECSLIIHGLSALNGQIEHNRMTTPQANDCEGFVAFPPMKFTLTNLNQRSSNTFICPLYKYIFVPGSIDPNSIYMFDGETQNYIMDICIPTERGDRWWLLNGTALYCHVPQTFL</sequence>
<dbReference type="InterPro" id="IPR042222">
    <property type="entry name" value="Dynein_2_N"/>
</dbReference>
<dbReference type="GO" id="GO:0005524">
    <property type="term" value="F:ATP binding"/>
    <property type="evidence" value="ECO:0007669"/>
    <property type="project" value="InterPro"/>
</dbReference>
<dbReference type="InterPro" id="IPR026983">
    <property type="entry name" value="DHC"/>
</dbReference>
<evidence type="ECO:0000313" key="8">
    <source>
        <dbReference type="Proteomes" id="UP000179807"/>
    </source>
</evidence>
<dbReference type="InterPro" id="IPR027417">
    <property type="entry name" value="P-loop_NTPase"/>
</dbReference>
<dbReference type="Gene3D" id="1.20.58.1120">
    <property type="match status" value="1"/>
</dbReference>
<dbReference type="InterPro" id="IPR041228">
    <property type="entry name" value="Dynein_C"/>
</dbReference>
<dbReference type="Gene3D" id="1.10.8.720">
    <property type="entry name" value="Region D6 of dynein motor"/>
    <property type="match status" value="1"/>
</dbReference>
<dbReference type="InterPro" id="IPR013602">
    <property type="entry name" value="Dynein_heavy_linker"/>
</dbReference>
<dbReference type="FunFam" id="1.20.140.100:FF:000008">
    <property type="entry name" value="Dynein heavy chain domain 1"/>
    <property type="match status" value="1"/>
</dbReference>
<dbReference type="VEuPathDB" id="TrichDB:TRFO_09624"/>
<dbReference type="Pfam" id="PF08393">
    <property type="entry name" value="DHC_N2"/>
    <property type="match status" value="1"/>
</dbReference>
<evidence type="ECO:0000259" key="6">
    <source>
        <dbReference type="Pfam" id="PF18199"/>
    </source>
</evidence>
<dbReference type="InterPro" id="IPR035699">
    <property type="entry name" value="AAA_6"/>
</dbReference>
<evidence type="ECO:0000256" key="2">
    <source>
        <dbReference type="SAM" id="MobiDB-lite"/>
    </source>
</evidence>
<dbReference type="GO" id="GO:0008569">
    <property type="term" value="F:minus-end-directed microtubule motor activity"/>
    <property type="evidence" value="ECO:0007669"/>
    <property type="project" value="TreeGrafter"/>
</dbReference>
<name>A0A1J4JIP9_9EUKA</name>
<feature type="domain" description="Dynein heavy chain C-terminal" evidence="6">
    <location>
        <begin position="3732"/>
        <end position="3989"/>
    </location>
</feature>
<dbReference type="SUPFAM" id="SSF52540">
    <property type="entry name" value="P-loop containing nucleoside triphosphate hydrolases"/>
    <property type="match status" value="2"/>
</dbReference>
<dbReference type="RefSeq" id="XP_068350213.1">
    <property type="nucleotide sequence ID" value="XM_068494960.1"/>
</dbReference>
<dbReference type="Gene3D" id="1.20.140.100">
    <property type="entry name" value="Dynein heavy chain, N-terminal domain 2"/>
    <property type="match status" value="1"/>
</dbReference>
<feature type="coiled-coil region" evidence="1">
    <location>
        <begin position="2842"/>
        <end position="2879"/>
    </location>
</feature>
<dbReference type="Pfam" id="PF12774">
    <property type="entry name" value="AAA_6"/>
    <property type="match status" value="1"/>
</dbReference>
<reference evidence="7" key="1">
    <citation type="submission" date="2016-10" db="EMBL/GenBank/DDBJ databases">
        <authorList>
            <person name="Benchimol M."/>
            <person name="Almeida L.G."/>
            <person name="Vasconcelos A.T."/>
            <person name="Perreira-Neves A."/>
            <person name="Rosa I.A."/>
            <person name="Tasca T."/>
            <person name="Bogo M.R."/>
            <person name="de Souza W."/>
        </authorList>
    </citation>
    <scope>NUCLEOTIDE SEQUENCE [LARGE SCALE GENOMIC DNA]</scope>
    <source>
        <strain evidence="7">K</strain>
    </source>
</reference>
<feature type="domain" description="Dynein heavy chain AAA lid" evidence="5">
    <location>
        <begin position="3537"/>
        <end position="3676"/>
    </location>
</feature>
<dbReference type="Proteomes" id="UP000179807">
    <property type="component" value="Unassembled WGS sequence"/>
</dbReference>
<evidence type="ECO:0000313" key="7">
    <source>
        <dbReference type="EMBL" id="OHS97076.1"/>
    </source>
</evidence>
<evidence type="ECO:0000256" key="1">
    <source>
        <dbReference type="SAM" id="Coils"/>
    </source>
</evidence>
<dbReference type="GeneID" id="94829664"/>
<dbReference type="GO" id="GO:0045505">
    <property type="term" value="F:dynein intermediate chain binding"/>
    <property type="evidence" value="ECO:0007669"/>
    <property type="project" value="InterPro"/>
</dbReference>
<keyword evidence="1" id="KW-0175">Coiled coil</keyword>
<protein>
    <submittedName>
        <fullName evidence="7">Dynein heavy chain family protein</fullName>
    </submittedName>
</protein>
<dbReference type="InterPro" id="IPR042228">
    <property type="entry name" value="Dynein_linker_3"/>
</dbReference>
<dbReference type="FunFam" id="3.20.180.20:FF:000006">
    <property type="entry name" value="Dynein heavy chain family protein"/>
    <property type="match status" value="1"/>
</dbReference>
<evidence type="ECO:0000259" key="5">
    <source>
        <dbReference type="Pfam" id="PF18198"/>
    </source>
</evidence>
<keyword evidence="8" id="KW-1185">Reference proteome</keyword>
<comment type="caution">
    <text evidence="7">The sequence shown here is derived from an EMBL/GenBank/DDBJ whole genome shotgun (WGS) entry which is preliminary data.</text>
</comment>
<dbReference type="EMBL" id="MLAK01001137">
    <property type="protein sequence ID" value="OHS97076.1"/>
    <property type="molecule type" value="Genomic_DNA"/>
</dbReference>
<dbReference type="Gene3D" id="3.20.180.20">
    <property type="entry name" value="Dynein heavy chain, N-terminal domain 2"/>
    <property type="match status" value="1"/>
</dbReference>
<feature type="domain" description="Dynein heavy chain linker" evidence="3">
    <location>
        <begin position="835"/>
        <end position="1248"/>
    </location>
</feature>
<dbReference type="GO" id="GO:0060294">
    <property type="term" value="P:cilium movement involved in cell motility"/>
    <property type="evidence" value="ECO:0007669"/>
    <property type="project" value="TreeGrafter"/>
</dbReference>
<dbReference type="Gene3D" id="3.40.50.300">
    <property type="entry name" value="P-loop containing nucleotide triphosphate hydrolases"/>
    <property type="match status" value="5"/>
</dbReference>
<evidence type="ECO:0000259" key="4">
    <source>
        <dbReference type="Pfam" id="PF12774"/>
    </source>
</evidence>
<dbReference type="GO" id="GO:0051959">
    <property type="term" value="F:dynein light intermediate chain binding"/>
    <property type="evidence" value="ECO:0007669"/>
    <property type="project" value="InterPro"/>
</dbReference>
<proteinExistence type="predicted"/>
<dbReference type="Pfam" id="PF18198">
    <property type="entry name" value="AAA_lid_11"/>
    <property type="match status" value="1"/>
</dbReference>
<dbReference type="Gene3D" id="1.10.287.2620">
    <property type="match status" value="1"/>
</dbReference>
<feature type="coiled-coil region" evidence="1">
    <location>
        <begin position="3188"/>
        <end position="3215"/>
    </location>
</feature>
<dbReference type="InterPro" id="IPR041658">
    <property type="entry name" value="AAA_lid_11"/>
</dbReference>
<gene>
    <name evidence="7" type="ORF">TRFO_09624</name>
</gene>
<accession>A0A1J4JIP9</accession>
<dbReference type="OrthoDB" id="6146608at2759"/>
<dbReference type="Pfam" id="PF18199">
    <property type="entry name" value="Dynein_C"/>
    <property type="match status" value="1"/>
</dbReference>
<dbReference type="PANTHER" id="PTHR10676">
    <property type="entry name" value="DYNEIN HEAVY CHAIN FAMILY PROTEIN"/>
    <property type="match status" value="1"/>
</dbReference>
<organism evidence="7 8">
    <name type="scientific">Tritrichomonas foetus</name>
    <dbReference type="NCBI Taxonomy" id="1144522"/>
    <lineage>
        <taxon>Eukaryota</taxon>
        <taxon>Metamonada</taxon>
        <taxon>Parabasalia</taxon>
        <taxon>Tritrichomonadida</taxon>
        <taxon>Tritrichomonadidae</taxon>
        <taxon>Tritrichomonas</taxon>
    </lineage>
</organism>